<reference evidence="1" key="1">
    <citation type="submission" date="2023-09" db="EMBL/GenBank/DDBJ databases">
        <title>Arcobacter tbilisiensis sp. nov. isolated from chicken meat in Tbilisi, Georgia.</title>
        <authorList>
            <person name="Matthias R."/>
            <person name="Zautner A.E."/>
        </authorList>
    </citation>
    <scope>NUCLEOTIDE SEQUENCE</scope>
    <source>
        <strain evidence="1">LEO 107</strain>
    </source>
</reference>
<protein>
    <submittedName>
        <fullName evidence="1">Uncharacterized protein</fullName>
    </submittedName>
</protein>
<accession>A0AA96CUC4</accession>
<sequence length="259" mass="30700">MFNQENINQLMQEHLNSEDIKKYINEKIRGVVKENIDEQFRSWGDNNHVFKAIQNSISLNFEEMKLADFTSMYLETVNNSLSSIVKNDLQELITNNMKKLLVTDEPIVTLKDLIYSYIDSESDVEDKYKEYLEEHNYDGDWSGDLEKDDIDFQDIWENEIFGLKLTKRSKFNWLEISLAEKDSDYSHQFDFSFTLSPIKDEEDMYECFSFRSRNIGNKEINIVSTKLGRFEKLAFAITKGITKIKISKNEIEEYFKERD</sequence>
<organism evidence="1">
    <name type="scientific">Arcobacter sp. AZ-2023</name>
    <dbReference type="NCBI Taxonomy" id="3074453"/>
    <lineage>
        <taxon>Bacteria</taxon>
        <taxon>Pseudomonadati</taxon>
        <taxon>Campylobacterota</taxon>
        <taxon>Epsilonproteobacteria</taxon>
        <taxon>Campylobacterales</taxon>
        <taxon>Arcobacteraceae</taxon>
        <taxon>Arcobacter</taxon>
    </lineage>
</organism>
<name>A0AA96CUC4_9BACT</name>
<proteinExistence type="predicted"/>
<evidence type="ECO:0000313" key="1">
    <source>
        <dbReference type="EMBL" id="WNL16295.1"/>
    </source>
</evidence>
<gene>
    <name evidence="1" type="ORF">RJG54_08730</name>
</gene>
<dbReference type="EMBL" id="CP134846">
    <property type="protein sequence ID" value="WNL16295.1"/>
    <property type="molecule type" value="Genomic_DNA"/>
</dbReference>
<dbReference type="AlphaFoldDB" id="A0AA96CUC4"/>